<dbReference type="EMBL" id="BGZO01000003">
    <property type="protein sequence ID" value="GBR75514.1"/>
    <property type="molecule type" value="Genomic_DNA"/>
</dbReference>
<dbReference type="AlphaFoldDB" id="A0A388TFV5"/>
<dbReference type="InterPro" id="IPR050297">
    <property type="entry name" value="LipidA_mod_glycosyltrf_83"/>
</dbReference>
<evidence type="ECO:0000256" key="4">
    <source>
        <dbReference type="ARBA" id="ARBA00022679"/>
    </source>
</evidence>
<dbReference type="PANTHER" id="PTHR33908">
    <property type="entry name" value="MANNOSYLTRANSFERASE YKCB-RELATED"/>
    <property type="match status" value="1"/>
</dbReference>
<sequence>MKNRKWLLVLWCLALLAFFRLEIFISPLGQDESVYAYMSQQVGQGAVLYRDVTDNKPPVLFWLAAAVTRLPGVNQINILILDTLIAALSVWLFYLLACKFTANTFWLTTAFIIFTNAHRLSQGGFLTEHYVVFFVLLAWWLWLRDKPLPGTDILAGACLALAFLSKQTALATCAGWGLYILLYLRRDFNLFYRGLRVLGGFLSVLALSLLYLYAQGALAYFWQDCVVHLMQYRVQQGRNPWGDFLAVIVDNLASVALLWFMLALALCQRGTQNTKYRTLMLICLFLEFLAFTAGKTFYGHQILPLAPALGLLSALSLPEKFYLRYEKVLLALLAVSLLLQTYYTWRAFRQFPDLLDDYRAANYIAQNTAPEDFLYAAYGDARIAFLSRRRHFYKRAYLAHAYSPAEQIFMQKEFDRLRPLYLLNGWPAYANPAAYRLEKEIGRYKIYKRQ</sequence>
<gene>
    <name evidence="10" type="ORF">NO2_0181</name>
</gene>
<dbReference type="Pfam" id="PF13231">
    <property type="entry name" value="PMT_2"/>
    <property type="match status" value="1"/>
</dbReference>
<protein>
    <submittedName>
        <fullName evidence="10">Glycosyl transferase</fullName>
    </submittedName>
</protein>
<feature type="transmembrane region" description="Helical" evidence="8">
    <location>
        <begin position="279"/>
        <end position="298"/>
    </location>
</feature>
<organism evidence="10 11">
    <name type="scientific">Candidatus Termititenax persephonae</name>
    <dbReference type="NCBI Taxonomy" id="2218525"/>
    <lineage>
        <taxon>Bacteria</taxon>
        <taxon>Bacillati</taxon>
        <taxon>Candidatus Margulisiibacteriota</taxon>
        <taxon>Candidatus Termititenacia</taxon>
        <taxon>Candidatus Termititenacales</taxon>
        <taxon>Candidatus Termititenacaceae</taxon>
        <taxon>Candidatus Termititenax</taxon>
    </lineage>
</organism>
<reference evidence="10 11" key="1">
    <citation type="journal article" date="2019" name="ISME J.">
        <title>Genome analyses of uncultured TG2/ZB3 bacteria in 'Margulisbacteria' specifically attached to ectosymbiotic spirochetes of protists in the termite gut.</title>
        <authorList>
            <person name="Utami Y.D."/>
            <person name="Kuwahara H."/>
            <person name="Igai K."/>
            <person name="Murakami T."/>
            <person name="Sugaya K."/>
            <person name="Morikawa T."/>
            <person name="Nagura Y."/>
            <person name="Yuki M."/>
            <person name="Deevong P."/>
            <person name="Inoue T."/>
            <person name="Kihara K."/>
            <person name="Lo N."/>
            <person name="Yamada A."/>
            <person name="Ohkuma M."/>
            <person name="Hongoh Y."/>
        </authorList>
    </citation>
    <scope>NUCLEOTIDE SEQUENCE [LARGE SCALE GENOMIC DNA]</scope>
    <source>
        <strain evidence="10">NkOx7-02</strain>
    </source>
</reference>
<dbReference type="GO" id="GO:0016763">
    <property type="term" value="F:pentosyltransferase activity"/>
    <property type="evidence" value="ECO:0007669"/>
    <property type="project" value="TreeGrafter"/>
</dbReference>
<keyword evidence="3" id="KW-0328">Glycosyltransferase</keyword>
<evidence type="ECO:0000256" key="2">
    <source>
        <dbReference type="ARBA" id="ARBA00022475"/>
    </source>
</evidence>
<feature type="transmembrane region" description="Helical" evidence="8">
    <location>
        <begin position="125"/>
        <end position="142"/>
    </location>
</feature>
<accession>A0A388TFV5</accession>
<feature type="domain" description="Glycosyltransferase RgtA/B/C/D-like" evidence="9">
    <location>
        <begin position="55"/>
        <end position="190"/>
    </location>
</feature>
<name>A0A388TFV5_9BACT</name>
<keyword evidence="5 8" id="KW-0812">Transmembrane</keyword>
<keyword evidence="2" id="KW-1003">Cell membrane</keyword>
<feature type="transmembrane region" description="Helical" evidence="8">
    <location>
        <begin position="194"/>
        <end position="214"/>
    </location>
</feature>
<dbReference type="GO" id="GO:0005886">
    <property type="term" value="C:plasma membrane"/>
    <property type="evidence" value="ECO:0007669"/>
    <property type="project" value="UniProtKB-SubCell"/>
</dbReference>
<evidence type="ECO:0000313" key="10">
    <source>
        <dbReference type="EMBL" id="GBR75514.1"/>
    </source>
</evidence>
<comment type="subcellular location">
    <subcellularLocation>
        <location evidence="1">Cell membrane</location>
        <topology evidence="1">Multi-pass membrane protein</topology>
    </subcellularLocation>
</comment>
<evidence type="ECO:0000256" key="1">
    <source>
        <dbReference type="ARBA" id="ARBA00004651"/>
    </source>
</evidence>
<keyword evidence="11" id="KW-1185">Reference proteome</keyword>
<evidence type="ECO:0000259" key="9">
    <source>
        <dbReference type="Pfam" id="PF13231"/>
    </source>
</evidence>
<proteinExistence type="predicted"/>
<feature type="transmembrane region" description="Helical" evidence="8">
    <location>
        <begin position="244"/>
        <end position="267"/>
    </location>
</feature>
<keyword evidence="7 8" id="KW-0472">Membrane</keyword>
<feature type="transmembrane region" description="Helical" evidence="8">
    <location>
        <begin position="328"/>
        <end position="345"/>
    </location>
</feature>
<evidence type="ECO:0000256" key="5">
    <source>
        <dbReference type="ARBA" id="ARBA00022692"/>
    </source>
</evidence>
<dbReference type="PANTHER" id="PTHR33908:SF11">
    <property type="entry name" value="MEMBRANE PROTEIN"/>
    <property type="match status" value="1"/>
</dbReference>
<dbReference type="InterPro" id="IPR038731">
    <property type="entry name" value="RgtA/B/C-like"/>
</dbReference>
<dbReference type="GO" id="GO:0009103">
    <property type="term" value="P:lipopolysaccharide biosynthetic process"/>
    <property type="evidence" value="ECO:0007669"/>
    <property type="project" value="UniProtKB-ARBA"/>
</dbReference>
<evidence type="ECO:0000256" key="8">
    <source>
        <dbReference type="SAM" id="Phobius"/>
    </source>
</evidence>
<keyword evidence="4 10" id="KW-0808">Transferase</keyword>
<feature type="transmembrane region" description="Helical" evidence="8">
    <location>
        <begin position="154"/>
        <end position="182"/>
    </location>
</feature>
<evidence type="ECO:0000256" key="6">
    <source>
        <dbReference type="ARBA" id="ARBA00022989"/>
    </source>
</evidence>
<evidence type="ECO:0000256" key="7">
    <source>
        <dbReference type="ARBA" id="ARBA00023136"/>
    </source>
</evidence>
<comment type="caution">
    <text evidence="10">The sequence shown here is derived from an EMBL/GenBank/DDBJ whole genome shotgun (WGS) entry which is preliminary data.</text>
</comment>
<evidence type="ECO:0000313" key="11">
    <source>
        <dbReference type="Proteomes" id="UP000275925"/>
    </source>
</evidence>
<dbReference type="Proteomes" id="UP000275925">
    <property type="component" value="Unassembled WGS sequence"/>
</dbReference>
<evidence type="ECO:0000256" key="3">
    <source>
        <dbReference type="ARBA" id="ARBA00022676"/>
    </source>
</evidence>
<keyword evidence="6 8" id="KW-1133">Transmembrane helix</keyword>